<evidence type="ECO:0000256" key="1">
    <source>
        <dbReference type="ARBA" id="ARBA00005254"/>
    </source>
</evidence>
<dbReference type="FunFam" id="3.90.226.10:FF:000009">
    <property type="entry name" value="Carnitinyl-CoA dehydratase"/>
    <property type="match status" value="1"/>
</dbReference>
<dbReference type="InterPro" id="IPR001753">
    <property type="entry name" value="Enoyl-CoA_hydra/iso"/>
</dbReference>
<dbReference type="InterPro" id="IPR029045">
    <property type="entry name" value="ClpP/crotonase-like_dom_sf"/>
</dbReference>
<reference evidence="3 4" key="1">
    <citation type="submission" date="2017-09" db="EMBL/GenBank/DDBJ databases">
        <title>Mesorhizobum sanjuanii sp. nov. isolated from nodules of Lotus tenuis in saline-alkaline lowlands of Flooding Pampa.</title>
        <authorList>
            <person name="Sannazzaro A.I."/>
            <person name="Torres Tejerizo G.A."/>
            <person name="Fontana F."/>
            <person name="Cumpa Velazquez L.M."/>
            <person name="Hansen L."/>
            <person name="Pistorio M."/>
            <person name="Estrella M.J."/>
        </authorList>
    </citation>
    <scope>NUCLEOTIDE SEQUENCE [LARGE SCALE GENOMIC DNA]</scope>
    <source>
        <strain evidence="3 4">BSA136</strain>
    </source>
</reference>
<dbReference type="NCBIfam" id="NF004634">
    <property type="entry name" value="PRK05980.1"/>
    <property type="match status" value="1"/>
</dbReference>
<dbReference type="CDD" id="cd06558">
    <property type="entry name" value="crotonase-like"/>
    <property type="match status" value="1"/>
</dbReference>
<accession>A0A2A6FC38</accession>
<protein>
    <submittedName>
        <fullName evidence="3">Enoyl-CoA hydratase</fullName>
        <ecNumber evidence="3">4.2.1.17</ecNumber>
    </submittedName>
</protein>
<dbReference type="SUPFAM" id="SSF52096">
    <property type="entry name" value="ClpP/crotonase"/>
    <property type="match status" value="1"/>
</dbReference>
<dbReference type="GO" id="GO:0006635">
    <property type="term" value="P:fatty acid beta-oxidation"/>
    <property type="evidence" value="ECO:0007669"/>
    <property type="project" value="TreeGrafter"/>
</dbReference>
<dbReference type="AlphaFoldDB" id="A0A2A6FC38"/>
<name>A0A2A6FC38_9HYPH</name>
<evidence type="ECO:0000256" key="2">
    <source>
        <dbReference type="ARBA" id="ARBA00023239"/>
    </source>
</evidence>
<dbReference type="PANTHER" id="PTHR11941">
    <property type="entry name" value="ENOYL-COA HYDRATASE-RELATED"/>
    <property type="match status" value="1"/>
</dbReference>
<sequence length="304" mass="32761">MTDLVLSESCDGIAVLTLNRPEKLNALNHALIDRLLAVLDDIEVDDTVLAVVLTGAGERAFSAGADIPEFSVSVASGADIALRDFVMRGQRLTARLEAFRKPVIAAVNGLAFGGGCEITEAVPLAIASRRALFAKPEINLAMPPTFGGTQRLPRLAGRKRALELLLTGEAFSPQRALELGLVNQVVPHEDLMPAALDLARRIGRHSRAAVASILTAVARGLNQSIAEGLLVEAEQFARMAPTADLREGLDAWIARRKPSYDGSWTHVTRPDEARRASLALDGAAEQDQGRTTRRPIMLGWKRQK</sequence>
<dbReference type="Gene3D" id="3.90.226.10">
    <property type="entry name" value="2-enoyl-CoA Hydratase, Chain A, domain 1"/>
    <property type="match status" value="1"/>
</dbReference>
<dbReference type="Proteomes" id="UP000219182">
    <property type="component" value="Unassembled WGS sequence"/>
</dbReference>
<dbReference type="PANTHER" id="PTHR11941:SF54">
    <property type="entry name" value="ENOYL-COA HYDRATASE, MITOCHONDRIAL"/>
    <property type="match status" value="1"/>
</dbReference>
<proteinExistence type="inferred from homology"/>
<evidence type="ECO:0000313" key="3">
    <source>
        <dbReference type="EMBL" id="PDQ19303.1"/>
    </source>
</evidence>
<dbReference type="EMBL" id="NWQG01000134">
    <property type="protein sequence ID" value="PDQ19303.1"/>
    <property type="molecule type" value="Genomic_DNA"/>
</dbReference>
<dbReference type="Pfam" id="PF00378">
    <property type="entry name" value="ECH_1"/>
    <property type="match status" value="1"/>
</dbReference>
<dbReference type="RefSeq" id="WP_097575477.1">
    <property type="nucleotide sequence ID" value="NZ_NWQG01000134.1"/>
</dbReference>
<dbReference type="GO" id="GO:0004300">
    <property type="term" value="F:enoyl-CoA hydratase activity"/>
    <property type="evidence" value="ECO:0007669"/>
    <property type="project" value="UniProtKB-EC"/>
</dbReference>
<comment type="caution">
    <text evidence="3">The sequence shown here is derived from an EMBL/GenBank/DDBJ whole genome shotgun (WGS) entry which is preliminary data.</text>
</comment>
<comment type="similarity">
    <text evidence="1">Belongs to the enoyl-CoA hydratase/isomerase family.</text>
</comment>
<dbReference type="EC" id="4.2.1.17" evidence="3"/>
<organism evidence="3 4">
    <name type="scientific">Mesorhizobium sanjuanii</name>
    <dbReference type="NCBI Taxonomy" id="2037900"/>
    <lineage>
        <taxon>Bacteria</taxon>
        <taxon>Pseudomonadati</taxon>
        <taxon>Pseudomonadota</taxon>
        <taxon>Alphaproteobacteria</taxon>
        <taxon>Hyphomicrobiales</taxon>
        <taxon>Phyllobacteriaceae</taxon>
        <taxon>Mesorhizobium</taxon>
    </lineage>
</organism>
<keyword evidence="4" id="KW-1185">Reference proteome</keyword>
<gene>
    <name evidence="3" type="ORF">CN311_20150</name>
</gene>
<keyword evidence="2 3" id="KW-0456">Lyase</keyword>
<evidence type="ECO:0000313" key="4">
    <source>
        <dbReference type="Proteomes" id="UP000219182"/>
    </source>
</evidence>